<evidence type="ECO:0000313" key="2">
    <source>
        <dbReference type="Proteomes" id="UP000887566"/>
    </source>
</evidence>
<evidence type="ECO:0000256" key="1">
    <source>
        <dbReference type="SAM" id="MobiDB-lite"/>
    </source>
</evidence>
<dbReference type="Proteomes" id="UP000887566">
    <property type="component" value="Unplaced"/>
</dbReference>
<dbReference type="WBParaSite" id="PSAMB.scaffold416size52110.g5622.t1">
    <property type="protein sequence ID" value="PSAMB.scaffold416size52110.g5622.t1"/>
    <property type="gene ID" value="PSAMB.scaffold416size52110.g5622"/>
</dbReference>
<feature type="region of interest" description="Disordered" evidence="1">
    <location>
        <begin position="72"/>
        <end position="97"/>
    </location>
</feature>
<protein>
    <submittedName>
        <fullName evidence="3">Uncharacterized protein</fullName>
    </submittedName>
</protein>
<reference evidence="3" key="1">
    <citation type="submission" date="2022-11" db="UniProtKB">
        <authorList>
            <consortium name="WormBaseParasite"/>
        </authorList>
    </citation>
    <scope>IDENTIFICATION</scope>
</reference>
<accession>A0A914WHZ7</accession>
<proteinExistence type="predicted"/>
<dbReference type="AlphaFoldDB" id="A0A914WHZ7"/>
<evidence type="ECO:0000313" key="3">
    <source>
        <dbReference type="WBParaSite" id="PSAMB.scaffold416size52110.g5622.t1"/>
    </source>
</evidence>
<feature type="region of interest" description="Disordered" evidence="1">
    <location>
        <begin position="122"/>
        <end position="152"/>
    </location>
</feature>
<sequence length="215" mass="23971">MTDGDPFDAEQQRRKDSLKLFTSQIASNHQPSPYLRRFRLPSLNASPSGSYDDLLSPVDDCARMLNVEACKEAHDSEKQSAGGASSSSGGNSPNNDLYSRTLKELASLKLRSRYGSSSDYFSMTSSMCSDTEEDESPLIKRKPPPPQSARPVTDADLAHCHNFLVEIGAETAALERRNRELLSQDEQHDDVAVARRLSRTDYGKSPPHHQQYRRL</sequence>
<keyword evidence="2" id="KW-1185">Reference proteome</keyword>
<organism evidence="2 3">
    <name type="scientific">Plectus sambesii</name>
    <dbReference type="NCBI Taxonomy" id="2011161"/>
    <lineage>
        <taxon>Eukaryota</taxon>
        <taxon>Metazoa</taxon>
        <taxon>Ecdysozoa</taxon>
        <taxon>Nematoda</taxon>
        <taxon>Chromadorea</taxon>
        <taxon>Plectida</taxon>
        <taxon>Plectina</taxon>
        <taxon>Plectoidea</taxon>
        <taxon>Plectidae</taxon>
        <taxon>Plectus</taxon>
    </lineage>
</organism>
<feature type="region of interest" description="Disordered" evidence="1">
    <location>
        <begin position="32"/>
        <end position="55"/>
    </location>
</feature>
<feature type="compositionally biased region" description="Low complexity" evidence="1">
    <location>
        <begin position="80"/>
        <end position="90"/>
    </location>
</feature>
<name>A0A914WHZ7_9BILA</name>